<comment type="caution">
    <text evidence="2">The sequence shown here is derived from an EMBL/GenBank/DDBJ whole genome shotgun (WGS) entry which is preliminary data.</text>
</comment>
<reference evidence="2 3" key="1">
    <citation type="submission" date="2019-09" db="EMBL/GenBank/DDBJ databases">
        <title>Taxonomy of Antarctic Massilia spp.: description of Massilia rubra sp. nov., Massilia aquatica sp. nov., Massilia mucilaginosa sp. nov., Massilia frigida sp. nov. isolated from streams, lakes and regoliths.</title>
        <authorList>
            <person name="Holochova P."/>
            <person name="Sedlacek I."/>
            <person name="Kralova S."/>
            <person name="Maslanova I."/>
            <person name="Busse H.-J."/>
            <person name="Stankova E."/>
            <person name="Vrbovska V."/>
            <person name="Kovarovic V."/>
            <person name="Bartak M."/>
            <person name="Svec P."/>
            <person name="Pantucek R."/>
        </authorList>
    </citation>
    <scope>NUCLEOTIDE SEQUENCE [LARGE SCALE GENOMIC DNA]</scope>
    <source>
        <strain evidence="2 3">CCM 8692</strain>
    </source>
</reference>
<dbReference type="RefSeq" id="WP_167226260.1">
    <property type="nucleotide sequence ID" value="NZ_VUYU01000010.1"/>
</dbReference>
<accession>A0ABX0LS53</accession>
<organism evidence="2 3">
    <name type="scientific">Massilia rubra</name>
    <dbReference type="NCBI Taxonomy" id="2607910"/>
    <lineage>
        <taxon>Bacteria</taxon>
        <taxon>Pseudomonadati</taxon>
        <taxon>Pseudomonadota</taxon>
        <taxon>Betaproteobacteria</taxon>
        <taxon>Burkholderiales</taxon>
        <taxon>Oxalobacteraceae</taxon>
        <taxon>Telluria group</taxon>
        <taxon>Massilia</taxon>
    </lineage>
</organism>
<gene>
    <name evidence="2" type="ORF">F0185_16580</name>
</gene>
<dbReference type="Proteomes" id="UP000785613">
    <property type="component" value="Unassembled WGS sequence"/>
</dbReference>
<keyword evidence="1" id="KW-1133">Transmembrane helix</keyword>
<proteinExistence type="predicted"/>
<evidence type="ECO:0000313" key="3">
    <source>
        <dbReference type="Proteomes" id="UP000785613"/>
    </source>
</evidence>
<feature type="transmembrane region" description="Helical" evidence="1">
    <location>
        <begin position="39"/>
        <end position="59"/>
    </location>
</feature>
<feature type="transmembrane region" description="Helical" evidence="1">
    <location>
        <begin position="71"/>
        <end position="88"/>
    </location>
</feature>
<name>A0ABX0LS53_9BURK</name>
<evidence type="ECO:0000313" key="2">
    <source>
        <dbReference type="EMBL" id="NHZ35190.1"/>
    </source>
</evidence>
<sequence>MKAQRTFLYGITLAAGLCTSLPAMAVIMDGKAVEDAARLIGVGIPFLVCLFGLGFYLYFSRRPMHEKMTMLAIYNLLALILALIILPGELGWSWLAVWIAPVVAVMAYTFAFPIVPASDTAPEPAPLDHMSHQRFSDRS</sequence>
<keyword evidence="1" id="KW-0812">Transmembrane</keyword>
<protein>
    <submittedName>
        <fullName evidence="2">Uncharacterized protein</fullName>
    </submittedName>
</protein>
<feature type="transmembrane region" description="Helical" evidence="1">
    <location>
        <begin position="7"/>
        <end position="27"/>
    </location>
</feature>
<keyword evidence="3" id="KW-1185">Reference proteome</keyword>
<evidence type="ECO:0000256" key="1">
    <source>
        <dbReference type="SAM" id="Phobius"/>
    </source>
</evidence>
<keyword evidence="1" id="KW-0472">Membrane</keyword>
<dbReference type="EMBL" id="VUYU01000010">
    <property type="protein sequence ID" value="NHZ35190.1"/>
    <property type="molecule type" value="Genomic_DNA"/>
</dbReference>
<feature type="transmembrane region" description="Helical" evidence="1">
    <location>
        <begin position="94"/>
        <end position="115"/>
    </location>
</feature>